<dbReference type="PROSITE" id="PS01302">
    <property type="entry name" value="UPF0758"/>
    <property type="match status" value="1"/>
</dbReference>
<evidence type="ECO:0000256" key="2">
    <source>
        <dbReference type="ARBA" id="ARBA00022723"/>
    </source>
</evidence>
<evidence type="ECO:0000256" key="1">
    <source>
        <dbReference type="ARBA" id="ARBA00022670"/>
    </source>
</evidence>
<dbReference type="Proteomes" id="UP000309215">
    <property type="component" value="Unassembled WGS sequence"/>
</dbReference>
<protein>
    <submittedName>
        <fullName evidence="7">DNA repair protein</fullName>
    </submittedName>
</protein>
<dbReference type="GO" id="GO:0006508">
    <property type="term" value="P:proteolysis"/>
    <property type="evidence" value="ECO:0007669"/>
    <property type="project" value="UniProtKB-KW"/>
</dbReference>
<keyword evidence="3" id="KW-0378">Hydrolase</keyword>
<dbReference type="GO" id="GO:0046872">
    <property type="term" value="F:metal ion binding"/>
    <property type="evidence" value="ECO:0007669"/>
    <property type="project" value="UniProtKB-KW"/>
</dbReference>
<dbReference type="Pfam" id="PF04002">
    <property type="entry name" value="RadC"/>
    <property type="match status" value="1"/>
</dbReference>
<dbReference type="GO" id="GO:0008237">
    <property type="term" value="F:metallopeptidase activity"/>
    <property type="evidence" value="ECO:0007669"/>
    <property type="project" value="UniProtKB-KW"/>
</dbReference>
<dbReference type="InterPro" id="IPR025657">
    <property type="entry name" value="RadC_JAB"/>
</dbReference>
<organism evidence="7 8">
    <name type="scientific">Polyangium fumosum</name>
    <dbReference type="NCBI Taxonomy" id="889272"/>
    <lineage>
        <taxon>Bacteria</taxon>
        <taxon>Pseudomonadati</taxon>
        <taxon>Myxococcota</taxon>
        <taxon>Polyangia</taxon>
        <taxon>Polyangiales</taxon>
        <taxon>Polyangiaceae</taxon>
        <taxon>Polyangium</taxon>
    </lineage>
</organism>
<dbReference type="PROSITE" id="PS50249">
    <property type="entry name" value="MPN"/>
    <property type="match status" value="1"/>
</dbReference>
<keyword evidence="8" id="KW-1185">Reference proteome</keyword>
<accession>A0A4U1IUR9</accession>
<proteinExistence type="predicted"/>
<evidence type="ECO:0000256" key="3">
    <source>
        <dbReference type="ARBA" id="ARBA00022801"/>
    </source>
</evidence>
<dbReference type="PANTHER" id="PTHR30471">
    <property type="entry name" value="DNA REPAIR PROTEIN RADC"/>
    <property type="match status" value="1"/>
</dbReference>
<evidence type="ECO:0000256" key="5">
    <source>
        <dbReference type="ARBA" id="ARBA00023049"/>
    </source>
</evidence>
<comment type="caution">
    <text evidence="7">The sequence shown here is derived from an EMBL/GenBank/DDBJ whole genome shotgun (WGS) entry which is preliminary data.</text>
</comment>
<evidence type="ECO:0000313" key="7">
    <source>
        <dbReference type="EMBL" id="TKC98147.1"/>
    </source>
</evidence>
<feature type="domain" description="MPN" evidence="6">
    <location>
        <begin position="89"/>
        <end position="212"/>
    </location>
</feature>
<dbReference type="OrthoDB" id="9804482at2"/>
<keyword evidence="4" id="KW-0862">Zinc</keyword>
<evidence type="ECO:0000256" key="4">
    <source>
        <dbReference type="ARBA" id="ARBA00022833"/>
    </source>
</evidence>
<dbReference type="EMBL" id="SSMQ01000073">
    <property type="protein sequence ID" value="TKC98147.1"/>
    <property type="molecule type" value="Genomic_DNA"/>
</dbReference>
<reference evidence="7 8" key="1">
    <citation type="submission" date="2019-04" db="EMBL/GenBank/DDBJ databases">
        <authorList>
            <person name="Li Y."/>
            <person name="Wang J."/>
        </authorList>
    </citation>
    <scope>NUCLEOTIDE SEQUENCE [LARGE SCALE GENOMIC DNA]</scope>
    <source>
        <strain evidence="7 8">DSM 14668</strain>
    </source>
</reference>
<name>A0A4U1IUR9_9BACT</name>
<dbReference type="PANTHER" id="PTHR30471:SF3">
    <property type="entry name" value="UPF0758 PROTEIN YEES-RELATED"/>
    <property type="match status" value="1"/>
</dbReference>
<keyword evidence="5" id="KW-0482">Metalloprotease</keyword>
<gene>
    <name evidence="7" type="ORF">E8A74_42220</name>
</gene>
<keyword evidence="2" id="KW-0479">Metal-binding</keyword>
<dbReference type="CDD" id="cd08071">
    <property type="entry name" value="MPN_DUF2466"/>
    <property type="match status" value="1"/>
</dbReference>
<dbReference type="InterPro" id="IPR037518">
    <property type="entry name" value="MPN"/>
</dbReference>
<evidence type="ECO:0000259" key="6">
    <source>
        <dbReference type="PROSITE" id="PS50249"/>
    </source>
</evidence>
<keyword evidence="1" id="KW-0645">Protease</keyword>
<dbReference type="Gene3D" id="3.40.140.10">
    <property type="entry name" value="Cytidine Deaminase, domain 2"/>
    <property type="match status" value="1"/>
</dbReference>
<dbReference type="RefSeq" id="WP_136934810.1">
    <property type="nucleotide sequence ID" value="NZ_SSMQ01000073.1"/>
</dbReference>
<sequence>MADPTPDNPSCPVAEIQLQATETLLDHVLGRPGVAAHLLESLGNLAALARLSPEALIERFALTPDEATRIIAAFELGHRRLIEGTDAPRILSCQEVVAWAHPRLGHLVHEEMHLLALSGQGALRGTRLIARGGLHALAVRPSDILRAGLELAASGFVLIHNHPSGNPDPSPEDIALTRRVQESADLLGMPLVDHVIVVASGRFSSFVANQWASQPGSQ</sequence>
<dbReference type="AlphaFoldDB" id="A0A4U1IUR9"/>
<evidence type="ECO:0000313" key="8">
    <source>
        <dbReference type="Proteomes" id="UP000309215"/>
    </source>
</evidence>
<dbReference type="InterPro" id="IPR020891">
    <property type="entry name" value="UPF0758_CS"/>
</dbReference>
<dbReference type="InterPro" id="IPR001405">
    <property type="entry name" value="UPF0758"/>
</dbReference>